<keyword evidence="2" id="KW-1185">Reference proteome</keyword>
<sequence>MAASVDTLSPAHLNKESSGVMGTSPLCSPSSDKRFWSNLRTRVDSILKDRNRKLSDGENQVKREKIGESNRTKRLKEDSLLLLRGFDSVAHTLSQLSNNIDNALQGARDLAKPPTLTEIFHAKIKEAECKEEESREQQNQEETNKGVKRKFDPNERFGGSPEGKRAQAQKIKG</sequence>
<gene>
    <name evidence="1" type="ORF">Patl1_03392</name>
</gene>
<dbReference type="EMBL" id="CM047897">
    <property type="protein sequence ID" value="KAJ0112690.1"/>
    <property type="molecule type" value="Genomic_DNA"/>
</dbReference>
<organism evidence="1 2">
    <name type="scientific">Pistacia atlantica</name>
    <dbReference type="NCBI Taxonomy" id="434234"/>
    <lineage>
        <taxon>Eukaryota</taxon>
        <taxon>Viridiplantae</taxon>
        <taxon>Streptophyta</taxon>
        <taxon>Embryophyta</taxon>
        <taxon>Tracheophyta</taxon>
        <taxon>Spermatophyta</taxon>
        <taxon>Magnoliopsida</taxon>
        <taxon>eudicotyledons</taxon>
        <taxon>Gunneridae</taxon>
        <taxon>Pentapetalae</taxon>
        <taxon>rosids</taxon>
        <taxon>malvids</taxon>
        <taxon>Sapindales</taxon>
        <taxon>Anacardiaceae</taxon>
        <taxon>Pistacia</taxon>
    </lineage>
</organism>
<accession>A0ACC1CA31</accession>
<dbReference type="Proteomes" id="UP001164250">
    <property type="component" value="Chromosome 1"/>
</dbReference>
<comment type="caution">
    <text evidence="1">The sequence shown here is derived from an EMBL/GenBank/DDBJ whole genome shotgun (WGS) entry which is preliminary data.</text>
</comment>
<reference evidence="2" key="1">
    <citation type="journal article" date="2023" name="G3 (Bethesda)">
        <title>Genome assembly and association tests identify interacting loci associated with vigor, precocity, and sex in interspecific pistachio rootstocks.</title>
        <authorList>
            <person name="Palmer W."/>
            <person name="Jacygrad E."/>
            <person name="Sagayaradj S."/>
            <person name="Cavanaugh K."/>
            <person name="Han R."/>
            <person name="Bertier L."/>
            <person name="Beede B."/>
            <person name="Kafkas S."/>
            <person name="Golino D."/>
            <person name="Preece J."/>
            <person name="Michelmore R."/>
        </authorList>
    </citation>
    <scope>NUCLEOTIDE SEQUENCE [LARGE SCALE GENOMIC DNA]</scope>
</reference>
<evidence type="ECO:0000313" key="1">
    <source>
        <dbReference type="EMBL" id="KAJ0112690.1"/>
    </source>
</evidence>
<proteinExistence type="predicted"/>
<evidence type="ECO:0000313" key="2">
    <source>
        <dbReference type="Proteomes" id="UP001164250"/>
    </source>
</evidence>
<protein>
    <submittedName>
        <fullName evidence="1">Uncharacterized protein</fullName>
    </submittedName>
</protein>
<name>A0ACC1CA31_9ROSI</name>